<feature type="coiled-coil region" evidence="1">
    <location>
        <begin position="211"/>
        <end position="241"/>
    </location>
</feature>
<sequence length="876" mass="93625">MKLTALRLHNVRRFAGRGIAVEGIGDGVNVLCAANEFGKSTCFDSLHALFFQPHTGTPGAVQGLRPYSGGNPMVEADILTGQGAFRLTKQFYGGRRAMVRDLASGRLLAQADEAERFIAGLVQGGTTGPAGLLWVRQGITGIERRAKSDEEGEKRARESVLTSVQGEVETLTGGRRMAQAVAQCEEELSQLVTATGRPKAGGPYAQAIDERDRLIETERRLSSELRELREALDKRRSLRARLAELEDPEQQAVRLHDLAQAEAALTAARAHGEALKTAEVEAALARNRLDAASLALDGHRRNWARFAVLHDLEADGRHQRDEALAHQREAGDAGQAAATAVDTAESREREARNLLSRLEISMRARDAAEHLAGLQQSHAKAEAGRGEVEAIQAELKALALPANVVKQLEAIETELVGLRAVIAARVPMLRVTYQPGVSGAVGLDGVALADGEERALTRSAALEIDGVGRLTLTLPQGRDGHDELAQAEAKRMTLLAALGVGSLIEARQRESAIRDLTGRLDLAQQRLALLAPQGLAALRETIARLEAQSAGSVEVKGDPEAMRTALAAAEARVSASRQAQREAQAARDAAGATVVTAERALASVASELAGLAAMLGAEAGRQAQETALAAALAEAEAVFATAHAQVEALRAGAIDLAGAEAKFRRMRSVVDAAAAEIATQREDAAGLNALIGARSNDAIEEVWQEAADRLAAAQKRLAGLEREVALLTRLREALDAARAEARDHYFAPVMSELRPLLGLLFEDATVTFDEDTLLPRTVSRNGLEEPVGVLSGGMREQLAVLTRLAFARLLAKDGQPAPVILDDALVYSDDDRIERMFDALHRQASGQQIIVFSCRQRAFAQLGGNILRMVPWVPEG</sequence>
<comment type="caution">
    <text evidence="3">The sequence shown here is derived from an EMBL/GenBank/DDBJ whole genome shotgun (WGS) entry which is preliminary data.</text>
</comment>
<dbReference type="RefSeq" id="WP_054207420.1">
    <property type="nucleotide sequence ID" value="NZ_LGSZ01000013.1"/>
</dbReference>
<dbReference type="Proteomes" id="UP000037822">
    <property type="component" value="Unassembled WGS sequence"/>
</dbReference>
<evidence type="ECO:0000313" key="3">
    <source>
        <dbReference type="EMBL" id="KPH82728.1"/>
    </source>
</evidence>
<keyword evidence="3" id="KW-0238">DNA-binding</keyword>
<protein>
    <submittedName>
        <fullName evidence="3">DNA-binding protein</fullName>
    </submittedName>
</protein>
<dbReference type="PANTHER" id="PTHR41259">
    <property type="entry name" value="DOUBLE-STRAND BREAK REPAIR RAD50 ATPASE, PUTATIVE-RELATED"/>
    <property type="match status" value="1"/>
</dbReference>
<dbReference type="PATRIC" id="fig|1526658.3.peg.3490"/>
<evidence type="ECO:0000313" key="4">
    <source>
        <dbReference type="Proteomes" id="UP000037822"/>
    </source>
</evidence>
<feature type="region of interest" description="Disordered" evidence="2">
    <location>
        <begin position="328"/>
        <end position="348"/>
    </location>
</feature>
<dbReference type="GO" id="GO:0003677">
    <property type="term" value="F:DNA binding"/>
    <property type="evidence" value="ECO:0007669"/>
    <property type="project" value="UniProtKB-KW"/>
</dbReference>
<dbReference type="PANTHER" id="PTHR41259:SF1">
    <property type="entry name" value="DOUBLE-STRAND BREAK REPAIR RAD50 ATPASE, PUTATIVE-RELATED"/>
    <property type="match status" value="1"/>
</dbReference>
<accession>A0A0N1FKW7</accession>
<dbReference type="OrthoDB" id="7069379at2"/>
<reference evidence="3 4" key="1">
    <citation type="submission" date="2015-07" db="EMBL/GenBank/DDBJ databases">
        <title>Whole genome sequencing of Bosea vaviloviae isolated from cave pool.</title>
        <authorList>
            <person name="Tan N.E.H."/>
            <person name="Lee Y.P."/>
            <person name="Gan H.M."/>
            <person name="Barton H."/>
            <person name="Savka M.A."/>
        </authorList>
    </citation>
    <scope>NUCLEOTIDE SEQUENCE [LARGE SCALE GENOMIC DNA]</scope>
    <source>
        <strain evidence="3 4">SD260</strain>
    </source>
</reference>
<keyword evidence="4" id="KW-1185">Reference proteome</keyword>
<gene>
    <name evidence="3" type="ORF">AE618_02165</name>
</gene>
<proteinExistence type="predicted"/>
<dbReference type="Gene3D" id="3.40.50.300">
    <property type="entry name" value="P-loop containing nucleotide triphosphate hydrolases"/>
    <property type="match status" value="2"/>
</dbReference>
<dbReference type="EMBL" id="LGSZ01000013">
    <property type="protein sequence ID" value="KPH82728.1"/>
    <property type="molecule type" value="Genomic_DNA"/>
</dbReference>
<dbReference type="SUPFAM" id="SSF52540">
    <property type="entry name" value="P-loop containing nucleoside triphosphate hydrolases"/>
    <property type="match status" value="1"/>
</dbReference>
<name>A0A0N1FKW7_9HYPH</name>
<feature type="compositionally biased region" description="Low complexity" evidence="2">
    <location>
        <begin position="332"/>
        <end position="343"/>
    </location>
</feature>
<evidence type="ECO:0000256" key="1">
    <source>
        <dbReference type="SAM" id="Coils"/>
    </source>
</evidence>
<dbReference type="InterPro" id="IPR027417">
    <property type="entry name" value="P-loop_NTPase"/>
</dbReference>
<evidence type="ECO:0000256" key="2">
    <source>
        <dbReference type="SAM" id="MobiDB-lite"/>
    </source>
</evidence>
<keyword evidence="1" id="KW-0175">Coiled coil</keyword>
<organism evidence="3 4">
    <name type="scientific">Bosea vaviloviae</name>
    <dbReference type="NCBI Taxonomy" id="1526658"/>
    <lineage>
        <taxon>Bacteria</taxon>
        <taxon>Pseudomonadati</taxon>
        <taxon>Pseudomonadota</taxon>
        <taxon>Alphaproteobacteria</taxon>
        <taxon>Hyphomicrobiales</taxon>
        <taxon>Boseaceae</taxon>
        <taxon>Bosea</taxon>
    </lineage>
</organism>
<dbReference type="AlphaFoldDB" id="A0A0N1FKW7"/>
<feature type="coiled-coil region" evidence="1">
    <location>
        <begin position="703"/>
        <end position="740"/>
    </location>
</feature>